<proteinExistence type="predicted"/>
<reference evidence="2 3" key="1">
    <citation type="submission" date="2020-02" db="EMBL/GenBank/DDBJ databases">
        <authorList>
            <person name="Ferguson B K."/>
        </authorList>
    </citation>
    <scope>NUCLEOTIDE SEQUENCE [LARGE SCALE GENOMIC DNA]</scope>
</reference>
<evidence type="ECO:0000313" key="2">
    <source>
        <dbReference type="EMBL" id="CAB0001432.1"/>
    </source>
</evidence>
<evidence type="ECO:0000256" key="1">
    <source>
        <dbReference type="SAM" id="MobiDB-lite"/>
    </source>
</evidence>
<dbReference type="AlphaFoldDB" id="A0A6H5GEV7"/>
<evidence type="ECO:0000313" key="3">
    <source>
        <dbReference type="Proteomes" id="UP000479000"/>
    </source>
</evidence>
<dbReference type="EMBL" id="CADCXU010010734">
    <property type="protein sequence ID" value="CAB0001432.1"/>
    <property type="molecule type" value="Genomic_DNA"/>
</dbReference>
<name>A0A6H5GEV7_9HEMI</name>
<protein>
    <submittedName>
        <fullName evidence="2">Uncharacterized protein</fullName>
    </submittedName>
</protein>
<gene>
    <name evidence="2" type="ORF">NTEN_LOCUS7219</name>
</gene>
<organism evidence="2 3">
    <name type="scientific">Nesidiocoris tenuis</name>
    <dbReference type="NCBI Taxonomy" id="355587"/>
    <lineage>
        <taxon>Eukaryota</taxon>
        <taxon>Metazoa</taxon>
        <taxon>Ecdysozoa</taxon>
        <taxon>Arthropoda</taxon>
        <taxon>Hexapoda</taxon>
        <taxon>Insecta</taxon>
        <taxon>Pterygota</taxon>
        <taxon>Neoptera</taxon>
        <taxon>Paraneoptera</taxon>
        <taxon>Hemiptera</taxon>
        <taxon>Heteroptera</taxon>
        <taxon>Panheteroptera</taxon>
        <taxon>Cimicomorpha</taxon>
        <taxon>Miridae</taxon>
        <taxon>Dicyphina</taxon>
        <taxon>Nesidiocoris</taxon>
    </lineage>
</organism>
<sequence length="90" mass="9846">MLKTLSIQVPLLSHPNDRQSEGRFDIVHASTRVALSEGGRRPRFGGIAPLNTPCHSRSTFTGRKWTARGCQRREGNGGHGVRAHEISGLC</sequence>
<feature type="non-terminal residue" evidence="2">
    <location>
        <position position="90"/>
    </location>
</feature>
<feature type="region of interest" description="Disordered" evidence="1">
    <location>
        <begin position="71"/>
        <end position="90"/>
    </location>
</feature>
<dbReference type="Proteomes" id="UP000479000">
    <property type="component" value="Unassembled WGS sequence"/>
</dbReference>
<keyword evidence="3" id="KW-1185">Reference proteome</keyword>
<accession>A0A6H5GEV7</accession>